<reference evidence="1 2" key="1">
    <citation type="journal article" date="2022" name="Hortic Res">
        <title>A haplotype resolved chromosomal level avocado genome allows analysis of novel avocado genes.</title>
        <authorList>
            <person name="Nath O."/>
            <person name="Fletcher S.J."/>
            <person name="Hayward A."/>
            <person name="Shaw L.M."/>
            <person name="Masouleh A.K."/>
            <person name="Furtado A."/>
            <person name="Henry R.J."/>
            <person name="Mitter N."/>
        </authorList>
    </citation>
    <scope>NUCLEOTIDE SEQUENCE [LARGE SCALE GENOMIC DNA]</scope>
    <source>
        <strain evidence="2">cv. Hass</strain>
    </source>
</reference>
<sequence>MAGYSFGGDKKREKGKMVWRGEEERYSDYNFDFELFPLVDPSSSDTIVGSISLSRVVELGFLQYSDYNFDFELFPLVDPSSSDTIVGSISLSRVVEIFLCCLTI</sequence>
<gene>
    <name evidence="1" type="ORF">MRB53_011974</name>
</gene>
<accession>A0ACC2LW21</accession>
<keyword evidence="2" id="KW-1185">Reference proteome</keyword>
<evidence type="ECO:0000313" key="2">
    <source>
        <dbReference type="Proteomes" id="UP001234297"/>
    </source>
</evidence>
<dbReference type="EMBL" id="CM056811">
    <property type="protein sequence ID" value="KAJ8637707.1"/>
    <property type="molecule type" value="Genomic_DNA"/>
</dbReference>
<comment type="caution">
    <text evidence="1">The sequence shown here is derived from an EMBL/GenBank/DDBJ whole genome shotgun (WGS) entry which is preliminary data.</text>
</comment>
<organism evidence="1 2">
    <name type="scientific">Persea americana</name>
    <name type="common">Avocado</name>
    <dbReference type="NCBI Taxonomy" id="3435"/>
    <lineage>
        <taxon>Eukaryota</taxon>
        <taxon>Viridiplantae</taxon>
        <taxon>Streptophyta</taxon>
        <taxon>Embryophyta</taxon>
        <taxon>Tracheophyta</taxon>
        <taxon>Spermatophyta</taxon>
        <taxon>Magnoliopsida</taxon>
        <taxon>Magnoliidae</taxon>
        <taxon>Laurales</taxon>
        <taxon>Lauraceae</taxon>
        <taxon>Persea</taxon>
    </lineage>
</organism>
<evidence type="ECO:0000313" key="1">
    <source>
        <dbReference type="EMBL" id="KAJ8637707.1"/>
    </source>
</evidence>
<name>A0ACC2LW21_PERAE</name>
<proteinExistence type="predicted"/>
<protein>
    <submittedName>
        <fullName evidence="1">Uncharacterized protein</fullName>
    </submittedName>
</protein>
<dbReference type="Proteomes" id="UP001234297">
    <property type="component" value="Chromosome 3"/>
</dbReference>